<feature type="transmembrane region" description="Helical" evidence="2">
    <location>
        <begin position="35"/>
        <end position="53"/>
    </location>
</feature>
<name>A0A1H1YML6_9ACTN</name>
<dbReference type="OrthoDB" id="3410270at2"/>
<dbReference type="RefSeq" id="WP_092545068.1">
    <property type="nucleotide sequence ID" value="NZ_BOMJ01000001.1"/>
</dbReference>
<feature type="region of interest" description="Disordered" evidence="1">
    <location>
        <begin position="84"/>
        <end position="110"/>
    </location>
</feature>
<accession>A0A1H1YML6</accession>
<reference evidence="3 4" key="1">
    <citation type="submission" date="2016-10" db="EMBL/GenBank/DDBJ databases">
        <authorList>
            <person name="de Groot N.N."/>
        </authorList>
    </citation>
    <scope>NUCLEOTIDE SEQUENCE [LARGE SCALE GENOMIC DNA]</scope>
    <source>
        <strain evidence="3 4">DSM 43941</strain>
    </source>
</reference>
<dbReference type="AlphaFoldDB" id="A0A1H1YML6"/>
<evidence type="ECO:0000256" key="2">
    <source>
        <dbReference type="SAM" id="Phobius"/>
    </source>
</evidence>
<evidence type="ECO:0000256" key="1">
    <source>
        <dbReference type="SAM" id="MobiDB-lite"/>
    </source>
</evidence>
<feature type="transmembrane region" description="Helical" evidence="2">
    <location>
        <begin position="60"/>
        <end position="78"/>
    </location>
</feature>
<organism evidence="3 4">
    <name type="scientific">Actinoplanes derwentensis</name>
    <dbReference type="NCBI Taxonomy" id="113562"/>
    <lineage>
        <taxon>Bacteria</taxon>
        <taxon>Bacillati</taxon>
        <taxon>Actinomycetota</taxon>
        <taxon>Actinomycetes</taxon>
        <taxon>Micromonosporales</taxon>
        <taxon>Micromonosporaceae</taxon>
        <taxon>Actinoplanes</taxon>
    </lineage>
</organism>
<evidence type="ECO:0000313" key="4">
    <source>
        <dbReference type="Proteomes" id="UP000198688"/>
    </source>
</evidence>
<dbReference type="Proteomes" id="UP000198688">
    <property type="component" value="Chromosome I"/>
</dbReference>
<evidence type="ECO:0000313" key="3">
    <source>
        <dbReference type="EMBL" id="SDT22651.1"/>
    </source>
</evidence>
<keyword evidence="2" id="KW-0472">Membrane</keyword>
<gene>
    <name evidence="3" type="ORF">SAMN04489716_2917</name>
</gene>
<protein>
    <submittedName>
        <fullName evidence="3">Uncharacterized protein</fullName>
    </submittedName>
</protein>
<keyword evidence="2" id="KW-1133">Transmembrane helix</keyword>
<sequence>MYLLLFYVCALALSALVLLLMAITGFGTSSVEYRILSGAGALAAGAYAFYLVFRFQEGEYLFFYGVLFLPVFVGYRVYQGFRERGQSRATRQSEKDLKKSADDWRSVRRW</sequence>
<proteinExistence type="predicted"/>
<keyword evidence="4" id="KW-1185">Reference proteome</keyword>
<keyword evidence="2" id="KW-0812">Transmembrane</keyword>
<dbReference type="EMBL" id="LT629758">
    <property type="protein sequence ID" value="SDT22651.1"/>
    <property type="molecule type" value="Genomic_DNA"/>
</dbReference>